<dbReference type="KEGG" id="agv:OJF2_51330"/>
<name>A0A5B9W8R3_9BACT</name>
<keyword evidence="3" id="KW-1185">Reference proteome</keyword>
<evidence type="ECO:0000313" key="3">
    <source>
        <dbReference type="Proteomes" id="UP000324233"/>
    </source>
</evidence>
<evidence type="ECO:0000313" key="2">
    <source>
        <dbReference type="EMBL" id="QEH36549.1"/>
    </source>
</evidence>
<organism evidence="2 3">
    <name type="scientific">Aquisphaera giovannonii</name>
    <dbReference type="NCBI Taxonomy" id="406548"/>
    <lineage>
        <taxon>Bacteria</taxon>
        <taxon>Pseudomonadati</taxon>
        <taxon>Planctomycetota</taxon>
        <taxon>Planctomycetia</taxon>
        <taxon>Isosphaerales</taxon>
        <taxon>Isosphaeraceae</taxon>
        <taxon>Aquisphaera</taxon>
    </lineage>
</organism>
<dbReference type="AlphaFoldDB" id="A0A5B9W8R3"/>
<protein>
    <submittedName>
        <fullName evidence="2">Uncharacterized protein</fullName>
    </submittedName>
</protein>
<accession>A0A5B9W8R3</accession>
<dbReference type="Proteomes" id="UP000324233">
    <property type="component" value="Chromosome"/>
</dbReference>
<evidence type="ECO:0000256" key="1">
    <source>
        <dbReference type="SAM" id="MobiDB-lite"/>
    </source>
</evidence>
<dbReference type="EMBL" id="CP042997">
    <property type="protein sequence ID" value="QEH36549.1"/>
    <property type="molecule type" value="Genomic_DNA"/>
</dbReference>
<gene>
    <name evidence="2" type="ORF">OJF2_51330</name>
</gene>
<sequence>MHGQGNSFLDGLLNPTGPKPGTGTGPDAEDSELPAPGSPYLAHARAANKPVYALHCLLGAQGVKSFEYVQKDSHSEFLASDQGQVIRLRFAGTKIWEVTIGGLNLWRLYDLIGQHRMPWIRQSDRGFPAGKDGETLIQAIAIKEIEREQ</sequence>
<reference evidence="2 3" key="1">
    <citation type="submission" date="2019-08" db="EMBL/GenBank/DDBJ databases">
        <title>Deep-cultivation of Planctomycetes and their phenomic and genomic characterization uncovers novel biology.</title>
        <authorList>
            <person name="Wiegand S."/>
            <person name="Jogler M."/>
            <person name="Boedeker C."/>
            <person name="Pinto D."/>
            <person name="Vollmers J."/>
            <person name="Rivas-Marin E."/>
            <person name="Kohn T."/>
            <person name="Peeters S.H."/>
            <person name="Heuer A."/>
            <person name="Rast P."/>
            <person name="Oberbeckmann S."/>
            <person name="Bunk B."/>
            <person name="Jeske O."/>
            <person name="Meyerdierks A."/>
            <person name="Storesund J.E."/>
            <person name="Kallscheuer N."/>
            <person name="Luecker S."/>
            <person name="Lage O.M."/>
            <person name="Pohl T."/>
            <person name="Merkel B.J."/>
            <person name="Hornburger P."/>
            <person name="Mueller R.-W."/>
            <person name="Bruemmer F."/>
            <person name="Labrenz M."/>
            <person name="Spormann A.M."/>
            <person name="Op den Camp H."/>
            <person name="Overmann J."/>
            <person name="Amann R."/>
            <person name="Jetten M.S.M."/>
            <person name="Mascher T."/>
            <person name="Medema M.H."/>
            <person name="Devos D.P."/>
            <person name="Kaster A.-K."/>
            <person name="Ovreas L."/>
            <person name="Rohde M."/>
            <person name="Galperin M.Y."/>
            <person name="Jogler C."/>
        </authorList>
    </citation>
    <scope>NUCLEOTIDE SEQUENCE [LARGE SCALE GENOMIC DNA]</scope>
    <source>
        <strain evidence="2 3">OJF2</strain>
    </source>
</reference>
<proteinExistence type="predicted"/>
<feature type="region of interest" description="Disordered" evidence="1">
    <location>
        <begin position="1"/>
        <end position="37"/>
    </location>
</feature>